<dbReference type="Proteomes" id="UP000198598">
    <property type="component" value="Unassembled WGS sequence"/>
</dbReference>
<dbReference type="AlphaFoldDB" id="A0A1I2EWI4"/>
<proteinExistence type="predicted"/>
<dbReference type="InterPro" id="IPR011006">
    <property type="entry name" value="CheY-like_superfamily"/>
</dbReference>
<dbReference type="STRING" id="662367.SAMN05216167_12388"/>
<dbReference type="RefSeq" id="WP_143100805.1">
    <property type="nucleotide sequence ID" value="NZ_FOLQ01000023.1"/>
</dbReference>
<dbReference type="EMBL" id="FOLQ01000023">
    <property type="protein sequence ID" value="SFE97474.1"/>
    <property type="molecule type" value="Genomic_DNA"/>
</dbReference>
<sequence>MSPTTKPSTGGVILVVDDNRDAAYTLAMLLQLNGYETHACYSGQ</sequence>
<evidence type="ECO:0008006" key="3">
    <source>
        <dbReference type="Google" id="ProtNLM"/>
    </source>
</evidence>
<name>A0A1I2EWI4_9BACT</name>
<accession>A0A1I2EWI4</accession>
<reference evidence="1 2" key="1">
    <citation type="submission" date="2016-10" db="EMBL/GenBank/DDBJ databases">
        <authorList>
            <person name="de Groot N.N."/>
        </authorList>
    </citation>
    <scope>NUCLEOTIDE SEQUENCE [LARGE SCALE GENOMIC DNA]</scope>
    <source>
        <strain evidence="1 2">DSM 26130</strain>
    </source>
</reference>
<evidence type="ECO:0000313" key="1">
    <source>
        <dbReference type="EMBL" id="SFE97474.1"/>
    </source>
</evidence>
<gene>
    <name evidence="1" type="ORF">SAMN05216167_12388</name>
</gene>
<dbReference type="SUPFAM" id="SSF52172">
    <property type="entry name" value="CheY-like"/>
    <property type="match status" value="1"/>
</dbReference>
<keyword evidence="2" id="KW-1185">Reference proteome</keyword>
<organism evidence="1 2">
    <name type="scientific">Spirosoma endophyticum</name>
    <dbReference type="NCBI Taxonomy" id="662367"/>
    <lineage>
        <taxon>Bacteria</taxon>
        <taxon>Pseudomonadati</taxon>
        <taxon>Bacteroidota</taxon>
        <taxon>Cytophagia</taxon>
        <taxon>Cytophagales</taxon>
        <taxon>Cytophagaceae</taxon>
        <taxon>Spirosoma</taxon>
    </lineage>
</organism>
<protein>
    <recommendedName>
        <fullName evidence="3">Response regulatory domain-containing protein</fullName>
    </recommendedName>
</protein>
<evidence type="ECO:0000313" key="2">
    <source>
        <dbReference type="Proteomes" id="UP000198598"/>
    </source>
</evidence>